<dbReference type="InterPro" id="IPR051138">
    <property type="entry name" value="PIM_Ser/Thr_kinase"/>
</dbReference>
<dbReference type="GO" id="GO:0004674">
    <property type="term" value="F:protein serine/threonine kinase activity"/>
    <property type="evidence" value="ECO:0007669"/>
    <property type="project" value="UniProtKB-KW"/>
</dbReference>
<dbReference type="EMBL" id="OR343188">
    <property type="protein sequence ID" value="WNL49637.1"/>
    <property type="molecule type" value="Genomic_DNA"/>
</dbReference>
<keyword evidence="7" id="KW-0067">ATP-binding</keyword>
<evidence type="ECO:0000256" key="3">
    <source>
        <dbReference type="ARBA" id="ARBA00022527"/>
    </source>
</evidence>
<protein>
    <recommendedName>
        <fullName evidence="2">non-specific serine/threonine protein kinase</fullName>
        <ecNumber evidence="2">2.7.11.1</ecNumber>
    </recommendedName>
</protein>
<evidence type="ECO:0000259" key="10">
    <source>
        <dbReference type="Pfam" id="PF00069"/>
    </source>
</evidence>
<feature type="domain" description="Protein kinase" evidence="10">
    <location>
        <begin position="64"/>
        <end position="191"/>
    </location>
</feature>
<evidence type="ECO:0000256" key="6">
    <source>
        <dbReference type="ARBA" id="ARBA00022777"/>
    </source>
</evidence>
<dbReference type="PANTHER" id="PTHR22984:SF25">
    <property type="entry name" value="PROTEIN KINASE DOMAIN-CONTAINING PROTEIN"/>
    <property type="match status" value="1"/>
</dbReference>
<comment type="catalytic activity">
    <reaction evidence="9">
        <text>L-seryl-[protein] + ATP = O-phospho-L-seryl-[protein] + ADP + H(+)</text>
        <dbReference type="Rhea" id="RHEA:17989"/>
        <dbReference type="Rhea" id="RHEA-COMP:9863"/>
        <dbReference type="Rhea" id="RHEA-COMP:11604"/>
        <dbReference type="ChEBI" id="CHEBI:15378"/>
        <dbReference type="ChEBI" id="CHEBI:29999"/>
        <dbReference type="ChEBI" id="CHEBI:30616"/>
        <dbReference type="ChEBI" id="CHEBI:83421"/>
        <dbReference type="ChEBI" id="CHEBI:456216"/>
        <dbReference type="EC" id="2.7.11.1"/>
    </reaction>
</comment>
<evidence type="ECO:0000256" key="1">
    <source>
        <dbReference type="ARBA" id="ARBA00004340"/>
    </source>
</evidence>
<dbReference type="GO" id="GO:0043657">
    <property type="term" value="C:host cell"/>
    <property type="evidence" value="ECO:0007669"/>
    <property type="project" value="UniProtKB-SubCell"/>
</dbReference>
<reference evidence="11" key="1">
    <citation type="submission" date="2023-07" db="EMBL/GenBank/DDBJ databases">
        <authorList>
            <person name="Xia Y."/>
        </authorList>
    </citation>
    <scope>NUCLEOTIDE SEQUENCE</scope>
    <source>
        <strain evidence="11">F</strain>
    </source>
</reference>
<evidence type="ECO:0000256" key="4">
    <source>
        <dbReference type="ARBA" id="ARBA00022679"/>
    </source>
</evidence>
<evidence type="ECO:0000256" key="9">
    <source>
        <dbReference type="ARBA" id="ARBA00048679"/>
    </source>
</evidence>
<keyword evidence="3" id="KW-0723">Serine/threonine-protein kinase</keyword>
<evidence type="ECO:0000256" key="8">
    <source>
        <dbReference type="ARBA" id="ARBA00047899"/>
    </source>
</evidence>
<name>A0AA96J0I6_9VIRU</name>
<dbReference type="GO" id="GO:0005524">
    <property type="term" value="F:ATP binding"/>
    <property type="evidence" value="ECO:0007669"/>
    <property type="project" value="UniProtKB-KW"/>
</dbReference>
<comment type="subcellular location">
    <subcellularLocation>
        <location evidence="1">Host cell</location>
    </subcellularLocation>
</comment>
<dbReference type="Gene3D" id="1.10.510.10">
    <property type="entry name" value="Transferase(Phosphotransferase) domain 1"/>
    <property type="match status" value="1"/>
</dbReference>
<evidence type="ECO:0000256" key="7">
    <source>
        <dbReference type="ARBA" id="ARBA00022840"/>
    </source>
</evidence>
<keyword evidence="4" id="KW-0808">Transferase</keyword>
<sequence length="241" mass="28394">MALIKEFNVGSGGVVSLFKGEDFFVYKRPHCRFEKSQLVEYETQLALWKRYNEGFVKPLFSEMKDERLCFAMEWFQGKRLSMENVKDMDKVAKILCRCFQAMEDEGVFHQDLECHNILWNEKTDEIKVIDFGMIVRYENNTEKKPFCPAFAYPPKELDRLNGRLLSMTKEEASKAQIWALGDLLLQLLTAKDEVERVCWYRGRKTFERDVLKLCGNNEGFTERAILAALQREPQDRKILFE</sequence>
<gene>
    <name evidence="11" type="ORF">MarFTMF_121</name>
</gene>
<organism evidence="11">
    <name type="scientific">Marseillevirus sp</name>
    <dbReference type="NCBI Taxonomy" id="2809551"/>
    <lineage>
        <taxon>Viruses</taxon>
        <taxon>Varidnaviria</taxon>
        <taxon>Bamfordvirae</taxon>
        <taxon>Nucleocytoviricota</taxon>
        <taxon>Megaviricetes</taxon>
        <taxon>Pimascovirales</taxon>
        <taxon>Pimascovirales incertae sedis</taxon>
        <taxon>Marseilleviridae</taxon>
        <taxon>Marseillevirus</taxon>
    </lineage>
</organism>
<evidence type="ECO:0000313" key="11">
    <source>
        <dbReference type="EMBL" id="WNL49637.1"/>
    </source>
</evidence>
<dbReference type="PANTHER" id="PTHR22984">
    <property type="entry name" value="SERINE/THREONINE-PROTEIN KINASE PIM"/>
    <property type="match status" value="1"/>
</dbReference>
<evidence type="ECO:0000256" key="2">
    <source>
        <dbReference type="ARBA" id="ARBA00012513"/>
    </source>
</evidence>
<keyword evidence="5" id="KW-0547">Nucleotide-binding</keyword>
<dbReference type="Pfam" id="PF00069">
    <property type="entry name" value="Pkinase"/>
    <property type="match status" value="1"/>
</dbReference>
<keyword evidence="6 11" id="KW-0418">Kinase</keyword>
<dbReference type="InterPro" id="IPR011009">
    <property type="entry name" value="Kinase-like_dom_sf"/>
</dbReference>
<accession>A0AA96J0I6</accession>
<dbReference type="InterPro" id="IPR000719">
    <property type="entry name" value="Prot_kinase_dom"/>
</dbReference>
<dbReference type="EC" id="2.7.11.1" evidence="2"/>
<proteinExistence type="predicted"/>
<comment type="catalytic activity">
    <reaction evidence="8">
        <text>L-threonyl-[protein] + ATP = O-phospho-L-threonyl-[protein] + ADP + H(+)</text>
        <dbReference type="Rhea" id="RHEA:46608"/>
        <dbReference type="Rhea" id="RHEA-COMP:11060"/>
        <dbReference type="Rhea" id="RHEA-COMP:11605"/>
        <dbReference type="ChEBI" id="CHEBI:15378"/>
        <dbReference type="ChEBI" id="CHEBI:30013"/>
        <dbReference type="ChEBI" id="CHEBI:30616"/>
        <dbReference type="ChEBI" id="CHEBI:61977"/>
        <dbReference type="ChEBI" id="CHEBI:456216"/>
        <dbReference type="EC" id="2.7.11.1"/>
    </reaction>
</comment>
<dbReference type="SUPFAM" id="SSF56112">
    <property type="entry name" value="Protein kinase-like (PK-like)"/>
    <property type="match status" value="1"/>
</dbReference>
<evidence type="ECO:0000256" key="5">
    <source>
        <dbReference type="ARBA" id="ARBA00022741"/>
    </source>
</evidence>